<proteinExistence type="evidence at transcript level"/>
<organism evidence="9">
    <name type="scientific">Dolichousnea longissima</name>
    <dbReference type="NCBI Taxonomy" id="281306"/>
    <lineage>
        <taxon>Eukaryota</taxon>
        <taxon>Fungi</taxon>
        <taxon>Dikarya</taxon>
        <taxon>Ascomycota</taxon>
        <taxon>Pezizomycotina</taxon>
        <taxon>Lecanoromycetes</taxon>
        <taxon>OSLEUM clade</taxon>
        <taxon>Lecanoromycetidae</taxon>
        <taxon>Lecanorales</taxon>
        <taxon>Lecanorineae</taxon>
        <taxon>Parmeliaceae</taxon>
        <taxon>Dolichousnea</taxon>
    </lineage>
</organism>
<dbReference type="PROSITE" id="PS50075">
    <property type="entry name" value="CARRIER"/>
    <property type="match status" value="2"/>
</dbReference>
<evidence type="ECO:0000259" key="7">
    <source>
        <dbReference type="PROSITE" id="PS52004"/>
    </source>
</evidence>
<feature type="domain" description="PKS/mFAS DH" evidence="8">
    <location>
        <begin position="1298"/>
        <end position="1605"/>
    </location>
</feature>
<dbReference type="CDD" id="cd00833">
    <property type="entry name" value="PKS"/>
    <property type="match status" value="1"/>
</dbReference>
<dbReference type="InterPro" id="IPR029058">
    <property type="entry name" value="AB_hydrolase_fold"/>
</dbReference>
<dbReference type="InterPro" id="IPR016035">
    <property type="entry name" value="Acyl_Trfase/lysoPLipase"/>
</dbReference>
<dbReference type="GO" id="GO:0004312">
    <property type="term" value="F:fatty acid synthase activity"/>
    <property type="evidence" value="ECO:0007669"/>
    <property type="project" value="TreeGrafter"/>
</dbReference>
<feature type="active site" description="Proton donor; for dehydratase activity" evidence="4">
    <location>
        <position position="1518"/>
    </location>
</feature>
<dbReference type="SMART" id="SM00825">
    <property type="entry name" value="PKS_KS"/>
    <property type="match status" value="1"/>
</dbReference>
<dbReference type="PANTHER" id="PTHR43775">
    <property type="entry name" value="FATTY ACID SYNTHASE"/>
    <property type="match status" value="1"/>
</dbReference>
<evidence type="ECO:0000256" key="3">
    <source>
        <dbReference type="ARBA" id="ARBA00022679"/>
    </source>
</evidence>
<dbReference type="GO" id="GO:0006633">
    <property type="term" value="P:fatty acid biosynthetic process"/>
    <property type="evidence" value="ECO:0007669"/>
    <property type="project" value="InterPro"/>
</dbReference>
<evidence type="ECO:0000256" key="1">
    <source>
        <dbReference type="ARBA" id="ARBA00022450"/>
    </source>
</evidence>
<protein>
    <submittedName>
        <fullName evidence="9">Non-reducing polyketide synthase</fullName>
    </submittedName>
</protein>
<dbReference type="InterPro" id="IPR020806">
    <property type="entry name" value="PKS_PP-bd"/>
</dbReference>
<feature type="region of interest" description="Disordered" evidence="5">
    <location>
        <begin position="1734"/>
        <end position="1772"/>
    </location>
</feature>
<dbReference type="Pfam" id="PF00109">
    <property type="entry name" value="ketoacyl-synt"/>
    <property type="match status" value="1"/>
</dbReference>
<dbReference type="SUPFAM" id="SSF47336">
    <property type="entry name" value="ACP-like"/>
    <property type="match status" value="2"/>
</dbReference>
<dbReference type="NCBIfam" id="TIGR04532">
    <property type="entry name" value="PT_fungal_PKS"/>
    <property type="match status" value="1"/>
</dbReference>
<dbReference type="EMBL" id="JN408682">
    <property type="protein sequence ID" value="AEM75019.1"/>
    <property type="molecule type" value="mRNA"/>
</dbReference>
<dbReference type="InterPro" id="IPR042104">
    <property type="entry name" value="PKS_dehydratase_sf"/>
</dbReference>
<dbReference type="Pfam" id="PF00550">
    <property type="entry name" value="PP-binding"/>
    <property type="match status" value="2"/>
</dbReference>
<dbReference type="InterPro" id="IPR030918">
    <property type="entry name" value="PT_fungal_PKS"/>
</dbReference>
<evidence type="ECO:0000313" key="9">
    <source>
        <dbReference type="EMBL" id="AEM75019.1"/>
    </source>
</evidence>
<dbReference type="FunFam" id="3.10.129.110:FF:000001">
    <property type="entry name" value="Sterigmatocystin biosynthesis polyketide synthase"/>
    <property type="match status" value="1"/>
</dbReference>
<keyword evidence="3" id="KW-0808">Transferase</keyword>
<feature type="region of interest" description="N-terminal hotdog fold" evidence="4">
    <location>
        <begin position="1298"/>
        <end position="1430"/>
    </location>
</feature>
<evidence type="ECO:0000256" key="2">
    <source>
        <dbReference type="ARBA" id="ARBA00022553"/>
    </source>
</evidence>
<dbReference type="SUPFAM" id="SSF55048">
    <property type="entry name" value="Probable ACP-binding domain of malonyl-CoA ACP transacylase"/>
    <property type="match status" value="1"/>
</dbReference>
<dbReference type="GO" id="GO:0004315">
    <property type="term" value="F:3-oxoacyl-[acyl-carrier-protein] synthase activity"/>
    <property type="evidence" value="ECO:0007669"/>
    <property type="project" value="InterPro"/>
</dbReference>
<dbReference type="InterPro" id="IPR009081">
    <property type="entry name" value="PP-bd_ACP"/>
</dbReference>
<dbReference type="Gene3D" id="3.30.70.3290">
    <property type="match status" value="1"/>
</dbReference>
<dbReference type="InterPro" id="IPR018201">
    <property type="entry name" value="Ketoacyl_synth_AS"/>
</dbReference>
<dbReference type="PANTHER" id="PTHR43775:SF37">
    <property type="entry name" value="SI:DKEY-61P9.11"/>
    <property type="match status" value="1"/>
</dbReference>
<feature type="compositionally biased region" description="Low complexity" evidence="5">
    <location>
        <begin position="1869"/>
        <end position="1891"/>
    </location>
</feature>
<dbReference type="InterPro" id="IPR014030">
    <property type="entry name" value="Ketoacyl_synth_N"/>
</dbReference>
<dbReference type="Pfam" id="PF02801">
    <property type="entry name" value="Ketoacyl-synt_C"/>
    <property type="match status" value="1"/>
</dbReference>
<dbReference type="InterPro" id="IPR016036">
    <property type="entry name" value="Malonyl_transacylase_ACP-bd"/>
</dbReference>
<reference evidence="9" key="1">
    <citation type="submission" date="2011-07" db="EMBL/GenBank/DDBJ databases">
        <title>Isolation and characterization of a non-reducing polyketide synthase gene from the lichen-forming fungus Usnea longissima.</title>
        <authorList>
            <person name="Wang Y."/>
            <person name="Kim J.A."/>
            <person name="Cheong Y.H."/>
            <person name="Koh J.K."/>
            <person name="Hur J.S."/>
        </authorList>
    </citation>
    <scope>NUCLEOTIDE SEQUENCE</scope>
    <source>
        <strain evidence="9">CH050148</strain>
    </source>
</reference>
<dbReference type="InterPro" id="IPR020841">
    <property type="entry name" value="PKS_Beta-ketoAc_synthase_dom"/>
</dbReference>
<dbReference type="Gene3D" id="3.10.129.110">
    <property type="entry name" value="Polyketide synthase dehydratase"/>
    <property type="match status" value="1"/>
</dbReference>
<feature type="region of interest" description="C-terminal hotdog fold" evidence="4">
    <location>
        <begin position="1454"/>
        <end position="1605"/>
    </location>
</feature>
<dbReference type="Pfam" id="PF22621">
    <property type="entry name" value="CurL-like_PKS_C"/>
    <property type="match status" value="1"/>
</dbReference>
<accession>G3LSH8</accession>
<dbReference type="Pfam" id="PF14765">
    <property type="entry name" value="PS-DH"/>
    <property type="match status" value="1"/>
</dbReference>
<dbReference type="FunFam" id="1.10.1200.10:FF:000011">
    <property type="entry name" value="Sterigmatocystin biosynthesis polyketide synthase"/>
    <property type="match status" value="1"/>
</dbReference>
<dbReference type="InterPro" id="IPR036736">
    <property type="entry name" value="ACP-like_sf"/>
</dbReference>
<dbReference type="SUPFAM" id="SSF53474">
    <property type="entry name" value="alpha/beta-Hydrolases"/>
    <property type="match status" value="1"/>
</dbReference>
<dbReference type="InterPro" id="IPR049900">
    <property type="entry name" value="PKS_mFAS_DH"/>
</dbReference>
<dbReference type="InterPro" id="IPR016039">
    <property type="entry name" value="Thiolase-like"/>
</dbReference>
<dbReference type="SUPFAM" id="SSF53901">
    <property type="entry name" value="Thiolase-like"/>
    <property type="match status" value="1"/>
</dbReference>
<dbReference type="FunFam" id="3.40.47.10:FF:000031">
    <property type="entry name" value="Sterigmatocystin biosynthesis polyketide synthase"/>
    <property type="match status" value="1"/>
</dbReference>
<dbReference type="Gene3D" id="1.10.1200.10">
    <property type="entry name" value="ACP-like"/>
    <property type="match status" value="2"/>
</dbReference>
<evidence type="ECO:0000259" key="6">
    <source>
        <dbReference type="PROSITE" id="PS50075"/>
    </source>
</evidence>
<dbReference type="InterPro" id="IPR050091">
    <property type="entry name" value="PKS_NRPS_Biosynth_Enz"/>
</dbReference>
<dbReference type="SUPFAM" id="SSF52151">
    <property type="entry name" value="FabD/lysophospholipase-like"/>
    <property type="match status" value="1"/>
</dbReference>
<sequence>MNEMRVFLFGNQALVNRAQIQQQLVASRGNPFLHLLLQRCSDALRHEVSQLSPLERKGIPAFNTIDDLNDRAGNSDAHEGVQSALLCISQLVQYTQYVGGIRGRDSLGLESCVVGLSTGLLAAAVVALSPTIPALMPLAVEAVLIAFRLGLHVRSTASNIEMSPVQDEHSSWSYDIAGQKESEARKALDDFHQDKTIPPSHQAYISAFGADSVTISGPPTILKQLFQTSSAWSSTRAAIRVYGPYHAPHLHKGVGIDQILHSKNSKTSDLLAAYSLDLPLMSTSSGVLFDKSLDAPTLFAAVIRDILTETLSVQQIVDGCAKLATETDCGECNIISFGPSDPKSAFVKAMVSETGFKVTLHEDSAAKLSEGPSAFGDAPRTSKRPKLAIVGMAGRFPNAADHEKFWDLLHAGLDVHKRVPKDRFNVDTHYDPTGKIRNTSHTPYGCFIDEPGLFDPRFFNMSPREATQTDPMHRLGLASAYEALEMAGYVPNRSPSTRLERIGTFYGQTSDDWREINEAQDIDTYFITAGVRAFAPGRINYYFKFSGPSFSVDTACSSSAAAMQLACTSLWAGDCDTAVAGGLNVMTNSDIFSGLSRGQFLSKTGNCQTFDNDADGYCRGDGIGTVILKRLDDALADNDRILGVILETATNHSANAISITHPHAPTQEVLFKKVMDDAGKDPHDVNYVEMHGTGTQAGDGTEMRSVTNVFAPASRTGQRKKSLHLGSVKANVGHGEAVSGVTAMIKCLLMLQKNQIPPHCGIKKTINQTFPQDLNARNVHIAFKPTPLVSNDGSPRLIFVNNFSAAGGNTAMLLEDAPERPALKGDGRGDYVITVSAKSKSALRANTKNLVQFIKLNPHTRLPDLSYTTTARRIQHNYRIAFNCDSLSKASEILASKADDAIEPVSSVSPTIAFAYTGQGSHYTALGKQLYDISRHFRSDIQSFDNISQNLGFPSFIPLLSGDIDAQDLDPLVVQVGLSCIQMALTRLWASWGVKPDVVIGHSMGEYAALNAAGVISVSETIYLVGERAKLLQEMCTAHSHAMLATKSATSLLKESFADFPGVEVACVNGARETVLGGTVNDIDQVAEKLSNQGTKCTKLNTQFAFHSSQVDPILADFENKAKSVTFNKPQIPVISPLLSSVLSESHTVNEHYLSRHARETVNFAGGLAAAQQLGLINDQTVWVELGPHPVCMSFVKQELGHDVRTASSLRKGTMPYKTISESLAMLHINGISIDWNEYHRDFIECVQMLDLPTYAFDNKNYWIQYTGDWNLHKGQLLGPAATPLIEASPKLSTTTVHRVISEVVDQDKATVVIESEISRPDLLAAISGHVVNGTALCPSSIYGDMAMTVAEYLYKLVRPNAETVDMNVCHMEVFKPLIANDGGKGQTLRLWATTSDITTGRANLVFSSGSGKSETQHAKCFVDYGSGTTWLAEWQRNAYLVKGRIEKLKQDAFSGKAHRMLRGMAYKLFGAFVEYDSKYRGMEEVILDSPELEATAHISFQTKESDGNFVCSPYWIDSLCHLAGFIVNANDAVDSSKQVYVSHGWESMRFAEPIMADKTYRSYVKMQPLPGNMVAGDVYIFDGDRIVGMCGSLKFQCIPRTLLNTFLPPRGAAAQKAPVAAKAAPKAIAAKPVKKSAPAHVQMPRKTAPSTTTRVLDIIALEVGVSVDELADGIDFANMGVDSLMSLSISGRIREEIEIDAPSSIFVDYPTVGALKGHLNTLGPSQDIDAEAVYSSGSSTPSLDSDDSSSQGSAATPLSPPDSPGTPSDSDSLSMIVRQIISEEMGVDVAELSAADDLSSLGMDSLMSLSILGILREKAGLSLPADFLADNQTIKAIETALHIDSPAPTPKPQATLRRATPEQEARAPQLTKQTSTPTTTVTRTSKVSKPARAERFASSILLQGSPRTAEKSFWLIPDGGGAPTSYIFLDELSPKLAVWGLTSPYCKTPEEYVCGVVGIATKFIQEIKRRQPKGPYHIGGWSAGGVISYETCRQLIDMGDVVETLVFIDTPCPLIIEPLPGTLHRFFGSIGLLGEGDGAIDRLPPWLLPHFAASVHALSTYDATPIPAEKCPKVMAIWCEDGVCKEESDPRPDPYPYGHAQWLLENRTDFGTNLWEEFLDEKKITCRQMPGNHFSMMKAPYVQHLSDFLREALS</sequence>
<dbReference type="PROSITE" id="PS52004">
    <property type="entry name" value="KS3_2"/>
    <property type="match status" value="1"/>
</dbReference>
<dbReference type="GO" id="GO:0031177">
    <property type="term" value="F:phosphopantetheine binding"/>
    <property type="evidence" value="ECO:0007669"/>
    <property type="project" value="InterPro"/>
</dbReference>
<dbReference type="InterPro" id="IPR032088">
    <property type="entry name" value="SAT"/>
</dbReference>
<dbReference type="InterPro" id="IPR001227">
    <property type="entry name" value="Ac_transferase_dom_sf"/>
</dbReference>
<name>G3LSH8_9LECA</name>
<feature type="region of interest" description="Disordered" evidence="5">
    <location>
        <begin position="1845"/>
        <end position="1891"/>
    </location>
</feature>
<dbReference type="PROSITE" id="PS52019">
    <property type="entry name" value="PKS_MFAS_DH"/>
    <property type="match status" value="1"/>
</dbReference>
<dbReference type="Gene3D" id="3.40.50.1820">
    <property type="entry name" value="alpha/beta hydrolase"/>
    <property type="match status" value="1"/>
</dbReference>
<evidence type="ECO:0000256" key="5">
    <source>
        <dbReference type="SAM" id="MobiDB-lite"/>
    </source>
</evidence>
<feature type="domain" description="Carrier" evidence="6">
    <location>
        <begin position="1772"/>
        <end position="1846"/>
    </location>
</feature>
<dbReference type="PROSITE" id="PS00606">
    <property type="entry name" value="KS3_1"/>
    <property type="match status" value="1"/>
</dbReference>
<evidence type="ECO:0000259" key="8">
    <source>
        <dbReference type="PROSITE" id="PS52019"/>
    </source>
</evidence>
<evidence type="ECO:0000256" key="4">
    <source>
        <dbReference type="PROSITE-ProRule" id="PRU01363"/>
    </source>
</evidence>
<gene>
    <name evidence="9" type="primary">PKS1</name>
</gene>
<dbReference type="FunFam" id="3.40.366.10:FF:000002">
    <property type="entry name" value="Probable polyketide synthase 2"/>
    <property type="match status" value="1"/>
</dbReference>
<dbReference type="SMART" id="SM00827">
    <property type="entry name" value="PKS_AT"/>
    <property type="match status" value="1"/>
</dbReference>
<keyword evidence="2" id="KW-0597">Phosphoprotein</keyword>
<keyword evidence="1" id="KW-0596">Phosphopantetheine</keyword>
<dbReference type="InterPro" id="IPR001031">
    <property type="entry name" value="Thioesterase"/>
</dbReference>
<feature type="compositionally biased region" description="Low complexity" evidence="5">
    <location>
        <begin position="1736"/>
        <end position="1758"/>
    </location>
</feature>
<dbReference type="InterPro" id="IPR014031">
    <property type="entry name" value="Ketoacyl_synth_C"/>
</dbReference>
<dbReference type="InterPro" id="IPR014043">
    <property type="entry name" value="Acyl_transferase_dom"/>
</dbReference>
<dbReference type="Gene3D" id="3.40.47.10">
    <property type="match status" value="1"/>
</dbReference>
<feature type="active site" description="Proton acceptor; for dehydratase activity" evidence="4">
    <location>
        <position position="1330"/>
    </location>
</feature>
<feature type="domain" description="Ketosynthase family 3 (KS3)" evidence="7">
    <location>
        <begin position="384"/>
        <end position="816"/>
    </location>
</feature>
<dbReference type="Pfam" id="PF00975">
    <property type="entry name" value="Thioesterase"/>
    <property type="match status" value="1"/>
</dbReference>
<dbReference type="Gene3D" id="3.40.366.10">
    <property type="entry name" value="Malonyl-Coenzyme A Acyl Carrier Protein, domain 2"/>
    <property type="match status" value="2"/>
</dbReference>
<dbReference type="SMART" id="SM00823">
    <property type="entry name" value="PKS_PP"/>
    <property type="match status" value="2"/>
</dbReference>
<dbReference type="Pfam" id="PF00698">
    <property type="entry name" value="Acyl_transf_1"/>
    <property type="match status" value="1"/>
</dbReference>
<dbReference type="InterPro" id="IPR049551">
    <property type="entry name" value="PKS_DH_C"/>
</dbReference>
<feature type="domain" description="Carrier" evidence="6">
    <location>
        <begin position="1650"/>
        <end position="1724"/>
    </location>
</feature>
<dbReference type="GO" id="GO:0044550">
    <property type="term" value="P:secondary metabolite biosynthetic process"/>
    <property type="evidence" value="ECO:0007669"/>
    <property type="project" value="UniProtKB-ARBA"/>
</dbReference>
<dbReference type="Pfam" id="PF16073">
    <property type="entry name" value="SAT"/>
    <property type="match status" value="1"/>
</dbReference>